<evidence type="ECO:0000313" key="1">
    <source>
        <dbReference type="EMBL" id="KYD28191.1"/>
    </source>
</evidence>
<dbReference type="GeneID" id="89613660"/>
<dbReference type="PATRIC" id="fig|153151.4.peg.67"/>
<evidence type="ECO:0000313" key="2">
    <source>
        <dbReference type="Proteomes" id="UP000075324"/>
    </source>
</evidence>
<name>A0A150MUQ8_9BACL</name>
<dbReference type="NCBIfam" id="TIGR04424">
    <property type="entry name" value="metallo_McbB"/>
    <property type="match status" value="1"/>
</dbReference>
<dbReference type="EMBL" id="LQYW01000083">
    <property type="protein sequence ID" value="KYD28191.1"/>
    <property type="molecule type" value="Genomic_DNA"/>
</dbReference>
<gene>
    <name evidence="1" type="ORF">B4110_3734</name>
</gene>
<organism evidence="1 2">
    <name type="scientific">Parageobacillus toebii</name>
    <dbReference type="NCBI Taxonomy" id="153151"/>
    <lineage>
        <taxon>Bacteria</taxon>
        <taxon>Bacillati</taxon>
        <taxon>Bacillota</taxon>
        <taxon>Bacilli</taxon>
        <taxon>Bacillales</taxon>
        <taxon>Anoxybacillaceae</taxon>
        <taxon>Parageobacillus</taxon>
    </lineage>
</organism>
<dbReference type="InterPro" id="IPR030956">
    <property type="entry name" value="McbB"/>
</dbReference>
<comment type="caution">
    <text evidence="1">The sequence shown here is derived from an EMBL/GenBank/DDBJ whole genome shotgun (WGS) entry which is preliminary data.</text>
</comment>
<dbReference type="Proteomes" id="UP000075324">
    <property type="component" value="Unassembled WGS sequence"/>
</dbReference>
<protein>
    <recommendedName>
        <fullName evidence="3">McbB family protein</fullName>
    </recommendedName>
</protein>
<reference evidence="1 2" key="1">
    <citation type="submission" date="2016-01" db="EMBL/GenBank/DDBJ databases">
        <title>Draft Genome Sequences of Seven Thermophilic Sporeformers Isolated from Foods.</title>
        <authorList>
            <person name="Berendsen E.M."/>
            <person name="Wells-Bennik M.H."/>
            <person name="Krawcyk A.O."/>
            <person name="De Jong A."/>
            <person name="Holsappel S."/>
            <person name="Eijlander R.T."/>
            <person name="Kuipers O.P."/>
        </authorList>
    </citation>
    <scope>NUCLEOTIDE SEQUENCE [LARGE SCALE GENOMIC DNA]</scope>
    <source>
        <strain evidence="1 2">B4110</strain>
    </source>
</reference>
<dbReference type="AlphaFoldDB" id="A0A150MUQ8"/>
<evidence type="ECO:0008006" key="3">
    <source>
        <dbReference type="Google" id="ProtNLM"/>
    </source>
</evidence>
<proteinExistence type="predicted"/>
<accession>A0A150MUQ8</accession>
<sequence length="297" mass="35097">MYTLEDKTYYKLNQYVLHELETGEIVLQNAKGIVRINEPRLKNFVKKWDEYGNSLLPYEEFEETFGEDTKEALIFLKTYQIIEEKVKPNLGIKRIRLYTNNPEVGLYIKQILETDYRHALEISSLCDKHLESEQIIVENGDLVVVFLNPYNRKKAREIRDRVKGFEQSFLLFTYVYNYTFYMDALYNGFLKSPCHICHISYIESQIRISNQGNITYQHMIDSLYAERPSFPITTPLTQNNIFNIVTQITNRISKLILLDETPVVHAEAFLESSMFDLITKELHTDNPIHWELCDCYE</sequence>
<dbReference type="RefSeq" id="WP_053532349.1">
    <property type="nucleotide sequence ID" value="NZ_LQYW01000083.1"/>
</dbReference>